<keyword evidence="2" id="KW-0479">Metal-binding</keyword>
<dbReference type="InterPro" id="IPR001138">
    <property type="entry name" value="Zn2Cys6_DnaBD"/>
</dbReference>
<comment type="subcellular location">
    <subcellularLocation>
        <location evidence="1">Nucleus</location>
    </subcellularLocation>
</comment>
<dbReference type="Proteomes" id="UP000290900">
    <property type="component" value="Unassembled WGS sequence"/>
</dbReference>
<dbReference type="STRING" id="13370.A0A448YR79"/>
<evidence type="ECO:0000256" key="3">
    <source>
        <dbReference type="ARBA" id="ARBA00023125"/>
    </source>
</evidence>
<name>A0A448YR79_BRENA</name>
<keyword evidence="4" id="KW-0539">Nucleus</keyword>
<dbReference type="GO" id="GO:0006351">
    <property type="term" value="P:DNA-templated transcription"/>
    <property type="evidence" value="ECO:0007669"/>
    <property type="project" value="InterPro"/>
</dbReference>
<keyword evidence="8" id="KW-1185">Reference proteome</keyword>
<organism evidence="7 8">
    <name type="scientific">Brettanomyces naardenensis</name>
    <name type="common">Yeast</name>
    <dbReference type="NCBI Taxonomy" id="13370"/>
    <lineage>
        <taxon>Eukaryota</taxon>
        <taxon>Fungi</taxon>
        <taxon>Dikarya</taxon>
        <taxon>Ascomycota</taxon>
        <taxon>Saccharomycotina</taxon>
        <taxon>Pichiomycetes</taxon>
        <taxon>Pichiales</taxon>
        <taxon>Pichiaceae</taxon>
        <taxon>Brettanomyces</taxon>
    </lineage>
</organism>
<dbReference type="AlphaFoldDB" id="A0A448YR79"/>
<dbReference type="InterPro" id="IPR036864">
    <property type="entry name" value="Zn2-C6_fun-type_DNA-bd_sf"/>
</dbReference>
<accession>A0A448YR79</accession>
<feature type="coiled-coil region" evidence="5">
    <location>
        <begin position="60"/>
        <end position="87"/>
    </location>
</feature>
<dbReference type="PANTHER" id="PTHR46910">
    <property type="entry name" value="TRANSCRIPTION FACTOR PDR1"/>
    <property type="match status" value="1"/>
</dbReference>
<dbReference type="PROSITE" id="PS50048">
    <property type="entry name" value="ZN2_CY6_FUNGAL_2"/>
    <property type="match status" value="1"/>
</dbReference>
<dbReference type="EMBL" id="CAACVR010000045">
    <property type="protein sequence ID" value="VEU23386.1"/>
    <property type="molecule type" value="Genomic_DNA"/>
</dbReference>
<dbReference type="CDD" id="cd12148">
    <property type="entry name" value="fungal_TF_MHR"/>
    <property type="match status" value="1"/>
</dbReference>
<dbReference type="Pfam" id="PF00172">
    <property type="entry name" value="Zn_clus"/>
    <property type="match status" value="1"/>
</dbReference>
<dbReference type="Pfam" id="PF04082">
    <property type="entry name" value="Fungal_trans"/>
    <property type="match status" value="1"/>
</dbReference>
<dbReference type="SUPFAM" id="SSF57701">
    <property type="entry name" value="Zn2/Cys6 DNA-binding domain"/>
    <property type="match status" value="1"/>
</dbReference>
<dbReference type="GO" id="GO:0000981">
    <property type="term" value="F:DNA-binding transcription factor activity, RNA polymerase II-specific"/>
    <property type="evidence" value="ECO:0007669"/>
    <property type="project" value="InterPro"/>
</dbReference>
<evidence type="ECO:0000256" key="5">
    <source>
        <dbReference type="SAM" id="Coils"/>
    </source>
</evidence>
<dbReference type="PANTHER" id="PTHR46910:SF3">
    <property type="entry name" value="HALOTOLERANCE PROTEIN 9-RELATED"/>
    <property type="match status" value="1"/>
</dbReference>
<dbReference type="InterPro" id="IPR007219">
    <property type="entry name" value="XnlR_reg_dom"/>
</dbReference>
<dbReference type="GO" id="GO:0005634">
    <property type="term" value="C:nucleus"/>
    <property type="evidence" value="ECO:0007669"/>
    <property type="project" value="UniProtKB-SubCell"/>
</dbReference>
<feature type="domain" description="Zn(2)-C6 fungal-type" evidence="6">
    <location>
        <begin position="23"/>
        <end position="53"/>
    </location>
</feature>
<dbReference type="GO" id="GO:0008270">
    <property type="term" value="F:zinc ion binding"/>
    <property type="evidence" value="ECO:0007669"/>
    <property type="project" value="InterPro"/>
</dbReference>
<dbReference type="CDD" id="cd00067">
    <property type="entry name" value="GAL4"/>
    <property type="match status" value="1"/>
</dbReference>
<keyword evidence="5" id="KW-0175">Coiled coil</keyword>
<evidence type="ECO:0000256" key="4">
    <source>
        <dbReference type="ARBA" id="ARBA00023242"/>
    </source>
</evidence>
<evidence type="ECO:0000259" key="6">
    <source>
        <dbReference type="PROSITE" id="PS50048"/>
    </source>
</evidence>
<evidence type="ECO:0000313" key="8">
    <source>
        <dbReference type="Proteomes" id="UP000290900"/>
    </source>
</evidence>
<dbReference type="Gene3D" id="4.10.240.10">
    <property type="entry name" value="Zn(2)-C6 fungal-type DNA-binding domain"/>
    <property type="match status" value="1"/>
</dbReference>
<proteinExistence type="predicted"/>
<evidence type="ECO:0000256" key="1">
    <source>
        <dbReference type="ARBA" id="ARBA00004123"/>
    </source>
</evidence>
<dbReference type="OrthoDB" id="3266505at2759"/>
<dbReference type="SMART" id="SM00066">
    <property type="entry name" value="GAL4"/>
    <property type="match status" value="1"/>
</dbReference>
<keyword evidence="3" id="KW-0238">DNA-binding</keyword>
<dbReference type="InterPro" id="IPR050987">
    <property type="entry name" value="AtrR-like"/>
</dbReference>
<reference evidence="7 8" key="1">
    <citation type="submission" date="2018-12" db="EMBL/GenBank/DDBJ databases">
        <authorList>
            <person name="Tiukova I."/>
            <person name="Dainat J."/>
        </authorList>
    </citation>
    <scope>NUCLEOTIDE SEQUENCE [LARGE SCALE GENOMIC DNA]</scope>
</reference>
<dbReference type="GO" id="GO:0003677">
    <property type="term" value="F:DNA binding"/>
    <property type="evidence" value="ECO:0007669"/>
    <property type="project" value="UniProtKB-KW"/>
</dbReference>
<sequence length="672" mass="76762">MSSKMGNDSSDVKDSTFKRARRACVYCIKKKVKCSGERPDCRRCREIGRKCVYAPYQKRISILRSKHEAMKETIADLKRQVEELMQERPLTRVGDFAREPICSPPDQVTAVPNSIPLRSSFDSGSSDGIVSKLAELENHHIHSETGIKPSPLQSSSEMKDEIDTCGNKVHHLMRLLTLEDAFELIDRCHFFLNDLYFPYDVSLMKLKLKRSYRPVTHFSAFLQKENTYFKPLVLLTIALGKRYAGESSEISQSLLHYALLLVTPVINLRARSDNYLLISVYTMASFYFRSISLENDAVMYSNLALQFAAHIRLNNYDEGSVFEQETKSRIMWVCFGTNRTLSAKMGTPFILISNEIQRKLPKLISYDEDGTLMGGMAPSSERCPNEEEFRSYIELTCIAEEICKVVYNNNTSSTLTSDLGKIIQRLILWNSSLPENYRFDRTFNARDKKHKRLICSLHLNYCFCIHLTTIPIMYSLVERKKNFPDQQLDLNENLSELVTICVNAAEMTVNILMSCHKVGALAVFGVMDLDYIYSASLSFFMCGDVLGIQQVENKRLLDSCLFLFKQMAKSGNKSAISRGQRLQDLIDTYRKQDAVKDTQNLVIDSASNDETFLFSQEENDLVPDSAWLMDPSVADAFQGLADADLNIWEGGYKNLQQIDSYWDEFQRNIFGS</sequence>
<evidence type="ECO:0000313" key="7">
    <source>
        <dbReference type="EMBL" id="VEU23386.1"/>
    </source>
</evidence>
<dbReference type="InParanoid" id="A0A448YR79"/>
<evidence type="ECO:0000256" key="2">
    <source>
        <dbReference type="ARBA" id="ARBA00022723"/>
    </source>
</evidence>
<gene>
    <name evidence="7" type="ORF">BRENAR_LOCUS4117</name>
</gene>
<protein>
    <submittedName>
        <fullName evidence="7">DEKNAAC104541</fullName>
    </submittedName>
</protein>